<name>A4E8Z3_COLAA</name>
<feature type="region of interest" description="Disordered" evidence="1">
    <location>
        <begin position="1"/>
        <end position="31"/>
    </location>
</feature>
<gene>
    <name evidence="2" type="ORF">COLAER_00885</name>
</gene>
<protein>
    <submittedName>
        <fullName evidence="2">Uncharacterized protein</fullName>
    </submittedName>
</protein>
<dbReference type="Proteomes" id="UP000002979">
    <property type="component" value="Unassembled WGS sequence"/>
</dbReference>
<evidence type="ECO:0000313" key="2">
    <source>
        <dbReference type="EMBL" id="EBA39738.1"/>
    </source>
</evidence>
<evidence type="ECO:0000313" key="3">
    <source>
        <dbReference type="Proteomes" id="UP000002979"/>
    </source>
</evidence>
<comment type="caution">
    <text evidence="2">The sequence shown here is derived from an EMBL/GenBank/DDBJ whole genome shotgun (WGS) entry which is preliminary data.</text>
</comment>
<organism evidence="2 3">
    <name type="scientific">Collinsella aerofaciens (strain ATCC 25986 / DSM 3979 / JCM 10188 / KCTC 3647 / NCTC 11838 / VPI 1003)</name>
    <dbReference type="NCBI Taxonomy" id="411903"/>
    <lineage>
        <taxon>Bacteria</taxon>
        <taxon>Bacillati</taxon>
        <taxon>Actinomycetota</taxon>
        <taxon>Coriobacteriia</taxon>
        <taxon>Coriobacteriales</taxon>
        <taxon>Coriobacteriaceae</taxon>
        <taxon>Collinsella</taxon>
    </lineage>
</organism>
<dbReference type="EMBL" id="AAVN02000003">
    <property type="protein sequence ID" value="EBA39738.1"/>
    <property type="molecule type" value="Genomic_DNA"/>
</dbReference>
<proteinExistence type="predicted"/>
<sequence length="31" mass="3553">MPSDTAKSTNANGIRMPRPTDHKMVSRYFSR</sequence>
<evidence type="ECO:0000256" key="1">
    <source>
        <dbReference type="SAM" id="MobiDB-lite"/>
    </source>
</evidence>
<dbReference type="AlphaFoldDB" id="A4E8Z3"/>
<reference evidence="2 3" key="1">
    <citation type="submission" date="2007-01" db="EMBL/GenBank/DDBJ databases">
        <title>Draft genome sequence of Collinsella aerofaciens (ATCC 25986).</title>
        <authorList>
            <person name="Sudarsanam P."/>
            <person name="Ley R."/>
            <person name="Guruge J."/>
            <person name="Turnbaugh P.J."/>
            <person name="Mahowald M."/>
            <person name="Liep D."/>
            <person name="Gordon J."/>
        </authorList>
    </citation>
    <scope>NUCLEOTIDE SEQUENCE [LARGE SCALE GENOMIC DNA]</scope>
    <source>
        <strain evidence="3">ATCC 25986 / DSM 3979 / JCM 10188 / KCTC 3647 / NCTC 11838 / VPI 1003</strain>
    </source>
</reference>
<accession>A4E8Z3</accession>
<reference evidence="2 3" key="2">
    <citation type="submission" date="2007-04" db="EMBL/GenBank/DDBJ databases">
        <authorList>
            <person name="Fulton L."/>
            <person name="Clifton S."/>
            <person name="Fulton B."/>
            <person name="Xu J."/>
            <person name="Minx P."/>
            <person name="Mardis E.R."/>
            <person name="Wilson R.K."/>
        </authorList>
    </citation>
    <scope>NUCLEOTIDE SEQUENCE [LARGE SCALE GENOMIC DNA]</scope>
    <source>
        <strain evidence="3">ATCC 25986 / DSM 3979 / JCM 10188 / KCTC 3647 / NCTC 11838 / VPI 1003</strain>
    </source>
</reference>
<feature type="compositionally biased region" description="Polar residues" evidence="1">
    <location>
        <begin position="1"/>
        <end position="12"/>
    </location>
</feature>